<evidence type="ECO:0000256" key="1">
    <source>
        <dbReference type="SAM" id="SignalP"/>
    </source>
</evidence>
<sequence>MSKAVSFLMVCTMVVPNVASAQSQEPEYEVAQAVKALTQAMIEADGPALHRLTADALSYGHSSGNVESKAEFVKTLVSGESVFEDIQLTDQTVEVVGNTAIVRHVLSARTNDRGKEPGTVKLSILLVWVKDRGQWQLLARQAVKIP</sequence>
<dbReference type="InterPro" id="IPR027843">
    <property type="entry name" value="DUF4440"/>
</dbReference>
<gene>
    <name evidence="3" type="ORF">ACFOET_03165</name>
</gene>
<dbReference type="InterPro" id="IPR032710">
    <property type="entry name" value="NTF2-like_dom_sf"/>
</dbReference>
<comment type="caution">
    <text evidence="3">The sequence shown here is derived from an EMBL/GenBank/DDBJ whole genome shotgun (WGS) entry which is preliminary data.</text>
</comment>
<dbReference type="EMBL" id="JBHRTA010000008">
    <property type="protein sequence ID" value="MFC3196603.1"/>
    <property type="molecule type" value="Genomic_DNA"/>
</dbReference>
<keyword evidence="1" id="KW-0732">Signal</keyword>
<dbReference type="Gene3D" id="3.10.450.50">
    <property type="match status" value="1"/>
</dbReference>
<accession>A0ABV7JIB8</accession>
<dbReference type="Proteomes" id="UP001595526">
    <property type="component" value="Unassembled WGS sequence"/>
</dbReference>
<dbReference type="RefSeq" id="WP_379019469.1">
    <property type="nucleotide sequence ID" value="NZ_JBHRTA010000008.1"/>
</dbReference>
<feature type="chain" id="PRO_5046084364" evidence="1">
    <location>
        <begin position="22"/>
        <end position="146"/>
    </location>
</feature>
<feature type="signal peptide" evidence="1">
    <location>
        <begin position="1"/>
        <end position="21"/>
    </location>
</feature>
<evidence type="ECO:0000259" key="2">
    <source>
        <dbReference type="Pfam" id="PF14534"/>
    </source>
</evidence>
<protein>
    <submittedName>
        <fullName evidence="3">Nuclear transport factor 2 family protein</fullName>
    </submittedName>
</protein>
<dbReference type="Pfam" id="PF14534">
    <property type="entry name" value="DUF4440"/>
    <property type="match status" value="1"/>
</dbReference>
<evidence type="ECO:0000313" key="3">
    <source>
        <dbReference type="EMBL" id="MFC3196603.1"/>
    </source>
</evidence>
<evidence type="ECO:0000313" key="4">
    <source>
        <dbReference type="Proteomes" id="UP001595526"/>
    </source>
</evidence>
<keyword evidence="4" id="KW-1185">Reference proteome</keyword>
<feature type="domain" description="DUF4440" evidence="2">
    <location>
        <begin position="30"/>
        <end position="137"/>
    </location>
</feature>
<reference evidence="4" key="1">
    <citation type="journal article" date="2019" name="Int. J. Syst. Evol. Microbiol.">
        <title>The Global Catalogue of Microorganisms (GCM) 10K type strain sequencing project: providing services to taxonomists for standard genome sequencing and annotation.</title>
        <authorList>
            <consortium name="The Broad Institute Genomics Platform"/>
            <consortium name="The Broad Institute Genome Sequencing Center for Infectious Disease"/>
            <person name="Wu L."/>
            <person name="Ma J."/>
        </authorList>
    </citation>
    <scope>NUCLEOTIDE SEQUENCE [LARGE SCALE GENOMIC DNA]</scope>
    <source>
        <strain evidence="4">KCTC 52416</strain>
    </source>
</reference>
<organism evidence="3 4">
    <name type="scientific">Parapedobacter deserti</name>
    <dbReference type="NCBI Taxonomy" id="1912957"/>
    <lineage>
        <taxon>Bacteria</taxon>
        <taxon>Pseudomonadati</taxon>
        <taxon>Bacteroidota</taxon>
        <taxon>Sphingobacteriia</taxon>
        <taxon>Sphingobacteriales</taxon>
        <taxon>Sphingobacteriaceae</taxon>
        <taxon>Parapedobacter</taxon>
    </lineage>
</organism>
<name>A0ABV7JIB8_9SPHI</name>
<proteinExistence type="predicted"/>
<dbReference type="SUPFAM" id="SSF54427">
    <property type="entry name" value="NTF2-like"/>
    <property type="match status" value="1"/>
</dbReference>